<evidence type="ECO:0000313" key="1">
    <source>
        <dbReference type="EMBL" id="CAD8338507.1"/>
    </source>
</evidence>
<organism evidence="1">
    <name type="scientific">Craspedostauros australis</name>
    <dbReference type="NCBI Taxonomy" id="1486917"/>
    <lineage>
        <taxon>Eukaryota</taxon>
        <taxon>Sar</taxon>
        <taxon>Stramenopiles</taxon>
        <taxon>Ochrophyta</taxon>
        <taxon>Bacillariophyta</taxon>
        <taxon>Bacillariophyceae</taxon>
        <taxon>Bacillariophycidae</taxon>
        <taxon>Naviculales</taxon>
        <taxon>Naviculaceae</taxon>
        <taxon>Craspedostauros</taxon>
    </lineage>
</organism>
<dbReference type="EMBL" id="HBEF01017058">
    <property type="protein sequence ID" value="CAD8338507.1"/>
    <property type="molecule type" value="Transcribed_RNA"/>
</dbReference>
<gene>
    <name evidence="1" type="ORF">CAUS1442_LOCUS10636</name>
</gene>
<dbReference type="AlphaFoldDB" id="A0A7R9WXN9"/>
<protein>
    <submittedName>
        <fullName evidence="1">Uncharacterized protein</fullName>
    </submittedName>
</protein>
<name>A0A7R9WXN9_9STRA</name>
<reference evidence="1" key="1">
    <citation type="submission" date="2021-01" db="EMBL/GenBank/DDBJ databases">
        <authorList>
            <person name="Corre E."/>
            <person name="Pelletier E."/>
            <person name="Niang G."/>
            <person name="Scheremetjew M."/>
            <person name="Finn R."/>
            <person name="Kale V."/>
            <person name="Holt S."/>
            <person name="Cochrane G."/>
            <person name="Meng A."/>
            <person name="Brown T."/>
            <person name="Cohen L."/>
        </authorList>
    </citation>
    <scope>NUCLEOTIDE SEQUENCE</scope>
    <source>
        <strain evidence="1">CCMP3328</strain>
    </source>
</reference>
<accession>A0A7R9WXN9</accession>
<sequence length="501" mass="57327">MFGGDFEFGHGHGHGHGHGQNHLNGTSIAYPKPLIDEALDVLRWHKKNPRILTQGDSYLWKHLHLLRPWLLDIDDETIWDDLVENERYSWDEFLEMMKKLKNVFLNSSLFISKPGDIAESKSLMSIHSTDADSLAIDIPMDPDADNLKHIQNFLKFMLKSSRTVPSLGTIVIHNPIALELMMNISDAFEHSAPFSVAFTCYGRRINTKQINWIVQHAQALDLPMGDRAPFDFDDLVTALTVPGATMTKLRAGDEALYDDLVLLLTKMFHEQRACPLTDICIEQPVTLPPVKWHLFLQSISKYRGNLQNISVEGWVSGKHWMWHLCLLLESPTAKSINFQMYLCDRECPYPTDTQRTEAIAELLAQTPNIHTLQVHSKAIHKTIWKTHVTPIIRRHRLNSSMNTLCGDMILASQSGPHDEIYQSACSRLLATMIPSGGSCHPSVMYHVLHHPSQLIQFAWELDRPRRIAWARHYFGCCLHHLSKAQKDLEEIERIQMRHDLG</sequence>
<proteinExistence type="predicted"/>